<proteinExistence type="inferred from homology"/>
<dbReference type="PANTHER" id="PTHR43133:SF63">
    <property type="entry name" value="RNA POLYMERASE SIGMA FACTOR FECI-RELATED"/>
    <property type="match status" value="1"/>
</dbReference>
<dbReference type="InterPro" id="IPR013325">
    <property type="entry name" value="RNA_pol_sigma_r2"/>
</dbReference>
<protein>
    <submittedName>
        <fullName evidence="7">Sigma-70 family RNA polymerase sigma factor</fullName>
    </submittedName>
</protein>
<gene>
    <name evidence="7" type="ORF">FOZ76_20540</name>
</gene>
<accession>A0A556ABI9</accession>
<evidence type="ECO:0000259" key="6">
    <source>
        <dbReference type="Pfam" id="PF08281"/>
    </source>
</evidence>
<dbReference type="NCBIfam" id="TIGR02937">
    <property type="entry name" value="sigma70-ECF"/>
    <property type="match status" value="1"/>
</dbReference>
<dbReference type="Pfam" id="PF04542">
    <property type="entry name" value="Sigma70_r2"/>
    <property type="match status" value="1"/>
</dbReference>
<organism evidence="7 8">
    <name type="scientific">Verticiella sediminum</name>
    <dbReference type="NCBI Taxonomy" id="1247510"/>
    <lineage>
        <taxon>Bacteria</taxon>
        <taxon>Pseudomonadati</taxon>
        <taxon>Pseudomonadota</taxon>
        <taxon>Betaproteobacteria</taxon>
        <taxon>Burkholderiales</taxon>
        <taxon>Alcaligenaceae</taxon>
        <taxon>Verticiella</taxon>
    </lineage>
</organism>
<dbReference type="Gene3D" id="1.10.10.10">
    <property type="entry name" value="Winged helix-like DNA-binding domain superfamily/Winged helix DNA-binding domain"/>
    <property type="match status" value="1"/>
</dbReference>
<dbReference type="PANTHER" id="PTHR43133">
    <property type="entry name" value="RNA POLYMERASE ECF-TYPE SIGMA FACTO"/>
    <property type="match status" value="1"/>
</dbReference>
<keyword evidence="4" id="KW-0804">Transcription</keyword>
<dbReference type="InterPro" id="IPR013249">
    <property type="entry name" value="RNA_pol_sigma70_r4_t2"/>
</dbReference>
<dbReference type="Pfam" id="PF08281">
    <property type="entry name" value="Sigma70_r4_2"/>
    <property type="match status" value="1"/>
</dbReference>
<keyword evidence="8" id="KW-1185">Reference proteome</keyword>
<sequence length="169" mass="19060">MVALDESRQHAVAALYADHHGWLHTWLCRKLGDSFTAADLAHDTFLRVLRRGLADAIQSPRAYLTVIAGGLVNDHWRRRALEQAWLDELAARPEMFEPSLEERAVILETLDQIARLIDGLPALAREAFLLSQLDGLTYPQIAERLAISVNRVQKAMTQAVKHCYRAMHG</sequence>
<dbReference type="InterPro" id="IPR007627">
    <property type="entry name" value="RNA_pol_sigma70_r2"/>
</dbReference>
<evidence type="ECO:0000259" key="5">
    <source>
        <dbReference type="Pfam" id="PF04542"/>
    </source>
</evidence>
<evidence type="ECO:0000313" key="8">
    <source>
        <dbReference type="Proteomes" id="UP000318405"/>
    </source>
</evidence>
<reference evidence="7 8" key="1">
    <citation type="submission" date="2019-07" db="EMBL/GenBank/DDBJ databases">
        <title>Qingshengfaniella alkalisoli gen. nov., sp. nov., isolated from saline soil.</title>
        <authorList>
            <person name="Xu L."/>
            <person name="Huang X.-X."/>
            <person name="Sun J.-Q."/>
        </authorList>
    </citation>
    <scope>NUCLEOTIDE SEQUENCE [LARGE SCALE GENOMIC DNA]</scope>
    <source>
        <strain evidence="7 8">DSM 27279</strain>
    </source>
</reference>
<dbReference type="InterPro" id="IPR039425">
    <property type="entry name" value="RNA_pol_sigma-70-like"/>
</dbReference>
<keyword evidence="3" id="KW-0731">Sigma factor</keyword>
<dbReference type="GO" id="GO:0016987">
    <property type="term" value="F:sigma factor activity"/>
    <property type="evidence" value="ECO:0007669"/>
    <property type="project" value="UniProtKB-KW"/>
</dbReference>
<dbReference type="InterPro" id="IPR014284">
    <property type="entry name" value="RNA_pol_sigma-70_dom"/>
</dbReference>
<dbReference type="SUPFAM" id="SSF88946">
    <property type="entry name" value="Sigma2 domain of RNA polymerase sigma factors"/>
    <property type="match status" value="1"/>
</dbReference>
<dbReference type="InterPro" id="IPR036388">
    <property type="entry name" value="WH-like_DNA-bd_sf"/>
</dbReference>
<evidence type="ECO:0000256" key="1">
    <source>
        <dbReference type="ARBA" id="ARBA00010641"/>
    </source>
</evidence>
<dbReference type="AlphaFoldDB" id="A0A556ABI9"/>
<evidence type="ECO:0000256" key="2">
    <source>
        <dbReference type="ARBA" id="ARBA00023015"/>
    </source>
</evidence>
<dbReference type="GO" id="GO:0006352">
    <property type="term" value="P:DNA-templated transcription initiation"/>
    <property type="evidence" value="ECO:0007669"/>
    <property type="project" value="InterPro"/>
</dbReference>
<dbReference type="OrthoDB" id="8654550at2"/>
<name>A0A556ABI9_9BURK</name>
<comment type="similarity">
    <text evidence="1">Belongs to the sigma-70 factor family. ECF subfamily.</text>
</comment>
<dbReference type="SUPFAM" id="SSF88659">
    <property type="entry name" value="Sigma3 and sigma4 domains of RNA polymerase sigma factors"/>
    <property type="match status" value="1"/>
</dbReference>
<dbReference type="InterPro" id="IPR013324">
    <property type="entry name" value="RNA_pol_sigma_r3/r4-like"/>
</dbReference>
<dbReference type="Gene3D" id="1.10.1740.10">
    <property type="match status" value="1"/>
</dbReference>
<dbReference type="EMBL" id="VLTJ01000039">
    <property type="protein sequence ID" value="TSH90227.1"/>
    <property type="molecule type" value="Genomic_DNA"/>
</dbReference>
<dbReference type="Proteomes" id="UP000318405">
    <property type="component" value="Unassembled WGS sequence"/>
</dbReference>
<dbReference type="GO" id="GO:0003677">
    <property type="term" value="F:DNA binding"/>
    <property type="evidence" value="ECO:0007669"/>
    <property type="project" value="InterPro"/>
</dbReference>
<keyword evidence="2" id="KW-0805">Transcription regulation</keyword>
<evidence type="ECO:0000256" key="3">
    <source>
        <dbReference type="ARBA" id="ARBA00023082"/>
    </source>
</evidence>
<evidence type="ECO:0000256" key="4">
    <source>
        <dbReference type="ARBA" id="ARBA00023163"/>
    </source>
</evidence>
<feature type="domain" description="RNA polymerase sigma-70 region 2" evidence="5">
    <location>
        <begin position="15"/>
        <end position="80"/>
    </location>
</feature>
<comment type="caution">
    <text evidence="7">The sequence shown here is derived from an EMBL/GenBank/DDBJ whole genome shotgun (WGS) entry which is preliminary data.</text>
</comment>
<evidence type="ECO:0000313" key="7">
    <source>
        <dbReference type="EMBL" id="TSH90227.1"/>
    </source>
</evidence>
<feature type="domain" description="RNA polymerase sigma factor 70 region 4 type 2" evidence="6">
    <location>
        <begin position="111"/>
        <end position="163"/>
    </location>
</feature>